<proteinExistence type="predicted"/>
<accession>A0A2P2NLA5</accession>
<evidence type="ECO:0000313" key="1">
    <source>
        <dbReference type="EMBL" id="MBX43243.1"/>
    </source>
</evidence>
<dbReference type="EMBL" id="GGEC01062759">
    <property type="protein sequence ID" value="MBX43243.1"/>
    <property type="molecule type" value="Transcribed_RNA"/>
</dbReference>
<protein>
    <submittedName>
        <fullName evidence="1">Uncharacterized protein</fullName>
    </submittedName>
</protein>
<organism evidence="1">
    <name type="scientific">Rhizophora mucronata</name>
    <name type="common">Asiatic mangrove</name>
    <dbReference type="NCBI Taxonomy" id="61149"/>
    <lineage>
        <taxon>Eukaryota</taxon>
        <taxon>Viridiplantae</taxon>
        <taxon>Streptophyta</taxon>
        <taxon>Embryophyta</taxon>
        <taxon>Tracheophyta</taxon>
        <taxon>Spermatophyta</taxon>
        <taxon>Magnoliopsida</taxon>
        <taxon>eudicotyledons</taxon>
        <taxon>Gunneridae</taxon>
        <taxon>Pentapetalae</taxon>
        <taxon>rosids</taxon>
        <taxon>fabids</taxon>
        <taxon>Malpighiales</taxon>
        <taxon>Rhizophoraceae</taxon>
        <taxon>Rhizophora</taxon>
    </lineage>
</organism>
<reference evidence="1" key="1">
    <citation type="submission" date="2018-02" db="EMBL/GenBank/DDBJ databases">
        <title>Rhizophora mucronata_Transcriptome.</title>
        <authorList>
            <person name="Meera S.P."/>
            <person name="Sreeshan A."/>
            <person name="Augustine A."/>
        </authorList>
    </citation>
    <scope>NUCLEOTIDE SEQUENCE</scope>
    <source>
        <tissue evidence="1">Leaf</tissue>
    </source>
</reference>
<dbReference type="AlphaFoldDB" id="A0A2P2NLA5"/>
<name>A0A2P2NLA5_RHIMU</name>
<sequence>MHPGLSGTGNFCFFFV</sequence>